<dbReference type="EMBL" id="MDTU01000001">
    <property type="protein sequence ID" value="ODN41678.1"/>
    <property type="molecule type" value="Genomic_DNA"/>
</dbReference>
<dbReference type="Proteomes" id="UP000094329">
    <property type="component" value="Unassembled WGS sequence"/>
</dbReference>
<evidence type="ECO:0000313" key="2">
    <source>
        <dbReference type="EMBL" id="ODN41678.1"/>
    </source>
</evidence>
<keyword evidence="3" id="KW-1185">Reference proteome</keyword>
<evidence type="ECO:0000313" key="3">
    <source>
        <dbReference type="Proteomes" id="UP000094329"/>
    </source>
</evidence>
<evidence type="ECO:0000256" key="1">
    <source>
        <dbReference type="SAM" id="MobiDB-lite"/>
    </source>
</evidence>
<proteinExistence type="predicted"/>
<dbReference type="RefSeq" id="WP_069311480.1">
    <property type="nucleotide sequence ID" value="NZ_MDTU01000001.1"/>
</dbReference>
<protein>
    <submittedName>
        <fullName evidence="2">Uncharacterized protein</fullName>
    </submittedName>
</protein>
<accession>A0ABX3A223</accession>
<gene>
    <name evidence="2" type="ORF">BGC07_00125</name>
</gene>
<reference evidence="2 3" key="1">
    <citation type="submission" date="2016-08" db="EMBL/GenBank/DDBJ databases">
        <title>Draft genome sequence of Candidatus Piscirickettsia litoralis, from seawater.</title>
        <authorList>
            <person name="Wan X."/>
            <person name="Lee A.J."/>
            <person name="Hou S."/>
            <person name="Donachie S.P."/>
        </authorList>
    </citation>
    <scope>NUCLEOTIDE SEQUENCE [LARGE SCALE GENOMIC DNA]</scope>
    <source>
        <strain evidence="2 3">Y2</strain>
    </source>
</reference>
<name>A0ABX3A223_9GAMM</name>
<organism evidence="2 3">
    <name type="scientific">Piscirickettsia litoralis</name>
    <dbReference type="NCBI Taxonomy" id="1891921"/>
    <lineage>
        <taxon>Bacteria</taxon>
        <taxon>Pseudomonadati</taxon>
        <taxon>Pseudomonadota</taxon>
        <taxon>Gammaproteobacteria</taxon>
        <taxon>Thiotrichales</taxon>
        <taxon>Piscirickettsiaceae</taxon>
        <taxon>Piscirickettsia</taxon>
    </lineage>
</organism>
<comment type="caution">
    <text evidence="2">The sequence shown here is derived from an EMBL/GenBank/DDBJ whole genome shotgun (WGS) entry which is preliminary data.</text>
</comment>
<feature type="compositionally biased region" description="Polar residues" evidence="1">
    <location>
        <begin position="143"/>
        <end position="157"/>
    </location>
</feature>
<feature type="region of interest" description="Disordered" evidence="1">
    <location>
        <begin position="134"/>
        <end position="157"/>
    </location>
</feature>
<sequence>MEIEEVTQEELLLRTKQVLQILTSESKKSLFNQCKTLKDLCFLASIQQKRDLLFNTTTMAENLVYFLNIPANALLKRKICPNGEEVRIRDIRNYARYGEKSESQRGWVFSGLNAQDLENQKFFSHSSNANPKDPLLLFKNHSDGSNGSHSKSISLEH</sequence>